<gene>
    <name evidence="11" type="ORF">OVA965_LOCUS5318</name>
    <name evidence="12" type="ORF">TMI583_LOCUS5316</name>
</gene>
<evidence type="ECO:0000256" key="2">
    <source>
        <dbReference type="ARBA" id="ARBA00005264"/>
    </source>
</evidence>
<dbReference type="GO" id="GO:0030686">
    <property type="term" value="C:90S preribosome"/>
    <property type="evidence" value="ECO:0007669"/>
    <property type="project" value="TreeGrafter"/>
</dbReference>
<dbReference type="PANTHER" id="PTHR14927">
    <property type="entry name" value="NUCLEOLAR PROTEIN 10"/>
    <property type="match status" value="1"/>
</dbReference>
<dbReference type="Pfam" id="PF23098">
    <property type="entry name" value="Beta-prop_NOL10_N"/>
    <property type="match status" value="1"/>
</dbReference>
<keyword evidence="4" id="KW-0853">WD repeat</keyword>
<keyword evidence="5" id="KW-0677">Repeat</keyword>
<name>A0A8S2CVK9_9BILA</name>
<comment type="caution">
    <text evidence="11">The sequence shown here is derived from an EMBL/GenBank/DDBJ whole genome shotgun (WGS) entry which is preliminary data.</text>
</comment>
<dbReference type="InterPro" id="IPR056550">
    <property type="entry name" value="NOL10_2nd"/>
</dbReference>
<dbReference type="AlphaFoldDB" id="A0A8S2CVK9"/>
<evidence type="ECO:0000313" key="12">
    <source>
        <dbReference type="EMBL" id="CAF3598414.1"/>
    </source>
</evidence>
<evidence type="ECO:0000313" key="13">
    <source>
        <dbReference type="Proteomes" id="UP000677228"/>
    </source>
</evidence>
<dbReference type="InterPro" id="IPR056551">
    <property type="entry name" value="Beta-prop_NOL10_N"/>
</dbReference>
<evidence type="ECO:0000256" key="4">
    <source>
        <dbReference type="ARBA" id="ARBA00022574"/>
    </source>
</evidence>
<feature type="domain" description="Nucleolar protein 10-like second" evidence="9">
    <location>
        <begin position="367"/>
        <end position="415"/>
    </location>
</feature>
<organism evidence="11 13">
    <name type="scientific">Didymodactylos carnosus</name>
    <dbReference type="NCBI Taxonomy" id="1234261"/>
    <lineage>
        <taxon>Eukaryota</taxon>
        <taxon>Metazoa</taxon>
        <taxon>Spiralia</taxon>
        <taxon>Gnathifera</taxon>
        <taxon>Rotifera</taxon>
        <taxon>Eurotatoria</taxon>
        <taxon>Bdelloidea</taxon>
        <taxon>Philodinida</taxon>
        <taxon>Philodinidae</taxon>
        <taxon>Didymodactylos</taxon>
    </lineage>
</organism>
<dbReference type="InterPro" id="IPR012580">
    <property type="entry name" value="NUC153"/>
</dbReference>
<keyword evidence="6" id="KW-0539">Nucleus</keyword>
<feature type="compositionally biased region" description="Basic residues" evidence="7">
    <location>
        <begin position="642"/>
        <end position="659"/>
    </location>
</feature>
<dbReference type="InterPro" id="IPR001680">
    <property type="entry name" value="WD40_rpt"/>
</dbReference>
<feature type="compositionally biased region" description="Basic and acidic residues" evidence="7">
    <location>
        <begin position="610"/>
        <end position="633"/>
    </location>
</feature>
<feature type="domain" description="NUC153" evidence="8">
    <location>
        <begin position="478"/>
        <end position="504"/>
    </location>
</feature>
<dbReference type="EMBL" id="CAJOBA010001486">
    <property type="protein sequence ID" value="CAF3598414.1"/>
    <property type="molecule type" value="Genomic_DNA"/>
</dbReference>
<sequence>MQVTNVNDVRVYNLSSGKSLPEWLTDYKRRKLKKKDSDLQQRIELIQGFEMPQLSNNIALTRDGQYIFVTGLYKPRVRCYDVNELSLKFERCFDNECIKMKILSDDYSKVVFMHTNRYIEFHAQSGNYYTTRIPKTGRDFDYCYSSCDLYVVGASNEIFRFNLEQGQFLQPLQTSSNGFNACQFNTDHELFVCGSIEGHVECYDPRARTSAGMLDCALYIDNDTNQIPGVSCVKFKDGLNLGVGMTTGQILMFDIRAQKPYFIKDHNYGFPIKQIDFHTQNEDYCISIDKKICKIWNRHNGKNMTSIEPGYPLNDFCNIPGSGLLCITNDAPKVSVYYIPSLGNAPKWCAFLDNITEELEEKPTDTVYDDYKFLTRKELETLGLSHLIGSDLLRAYMHGFFMDIRLYNQAKTVAEPFAFNEYRKKKLREKLDLKREKSRVPIPILPKVNKDLAEKLLIEDRSSAGKKKKTTVSSVLKDSRFQTMFSNPDYQIDVDSEHFKLVAPLMARLDKQRRIDDDNEMKSNNIEQEQDDDMLENDLNDESDLNTTDDEEDFTEDEDNDVSLAEETEENLSSLIPIDNPDDVKNIKHVQQEQQMLKTLPLSQRTKSSLHSEHNTNKIKVKTKDVQEQNERKNVRRAPGGRGKRGSGRGRGAFRRYKT</sequence>
<evidence type="ECO:0000313" key="11">
    <source>
        <dbReference type="EMBL" id="CAF0814445.1"/>
    </source>
</evidence>
<dbReference type="InterPro" id="IPR015943">
    <property type="entry name" value="WD40/YVTN_repeat-like_dom_sf"/>
</dbReference>
<evidence type="ECO:0000256" key="7">
    <source>
        <dbReference type="SAM" id="MobiDB-lite"/>
    </source>
</evidence>
<feature type="compositionally biased region" description="Acidic residues" evidence="7">
    <location>
        <begin position="528"/>
        <end position="570"/>
    </location>
</feature>
<evidence type="ECO:0000256" key="5">
    <source>
        <dbReference type="ARBA" id="ARBA00022737"/>
    </source>
</evidence>
<dbReference type="SMART" id="SM00320">
    <property type="entry name" value="WD40"/>
    <property type="match status" value="2"/>
</dbReference>
<dbReference type="EMBL" id="CAJNOK010001486">
    <property type="protein sequence ID" value="CAF0814445.1"/>
    <property type="molecule type" value="Genomic_DNA"/>
</dbReference>
<dbReference type="InterPro" id="IPR040382">
    <property type="entry name" value="NOL10/Enp2"/>
</dbReference>
<dbReference type="Gene3D" id="2.130.10.10">
    <property type="entry name" value="YVTN repeat-like/Quinoprotein amine dehydrogenase"/>
    <property type="match status" value="1"/>
</dbReference>
<feature type="domain" description="Nucleolar protein 10-like N-terminal" evidence="10">
    <location>
        <begin position="1"/>
        <end position="363"/>
    </location>
</feature>
<accession>A0A8S2CVK9</accession>
<evidence type="ECO:0000256" key="3">
    <source>
        <dbReference type="ARBA" id="ARBA00015517"/>
    </source>
</evidence>
<dbReference type="SUPFAM" id="SSF50978">
    <property type="entry name" value="WD40 repeat-like"/>
    <property type="match status" value="1"/>
</dbReference>
<dbReference type="InterPro" id="IPR036322">
    <property type="entry name" value="WD40_repeat_dom_sf"/>
</dbReference>
<evidence type="ECO:0000259" key="10">
    <source>
        <dbReference type="Pfam" id="PF23098"/>
    </source>
</evidence>
<feature type="region of interest" description="Disordered" evidence="7">
    <location>
        <begin position="514"/>
        <end position="580"/>
    </location>
</feature>
<dbReference type="Pfam" id="PF08159">
    <property type="entry name" value="NUC153"/>
    <property type="match status" value="1"/>
</dbReference>
<comment type="subcellular location">
    <subcellularLocation>
        <location evidence="1">Nucleus</location>
        <location evidence="1">Nucleolus</location>
    </subcellularLocation>
</comment>
<evidence type="ECO:0000256" key="1">
    <source>
        <dbReference type="ARBA" id="ARBA00004604"/>
    </source>
</evidence>
<evidence type="ECO:0000259" key="9">
    <source>
        <dbReference type="Pfam" id="PF23097"/>
    </source>
</evidence>
<reference evidence="11" key="1">
    <citation type="submission" date="2021-02" db="EMBL/GenBank/DDBJ databases">
        <authorList>
            <person name="Nowell W R."/>
        </authorList>
    </citation>
    <scope>NUCLEOTIDE SEQUENCE</scope>
</reference>
<dbReference type="GO" id="GO:0032040">
    <property type="term" value="C:small-subunit processome"/>
    <property type="evidence" value="ECO:0007669"/>
    <property type="project" value="TreeGrafter"/>
</dbReference>
<dbReference type="Proteomes" id="UP000682733">
    <property type="component" value="Unassembled WGS sequence"/>
</dbReference>
<dbReference type="Pfam" id="PF23097">
    <property type="entry name" value="NOL10_2nd"/>
    <property type="match status" value="1"/>
</dbReference>
<evidence type="ECO:0000256" key="6">
    <source>
        <dbReference type="ARBA" id="ARBA00023242"/>
    </source>
</evidence>
<proteinExistence type="inferred from homology"/>
<protein>
    <recommendedName>
        <fullName evidence="3">Nucleolar protein 10</fullName>
    </recommendedName>
</protein>
<dbReference type="GO" id="GO:0000462">
    <property type="term" value="P:maturation of SSU-rRNA from tricistronic rRNA transcript (SSU-rRNA, 5.8S rRNA, LSU-rRNA)"/>
    <property type="evidence" value="ECO:0007669"/>
    <property type="project" value="TreeGrafter"/>
</dbReference>
<comment type="similarity">
    <text evidence="2">Belongs to the WD repeat NOL10/ENP2 family.</text>
</comment>
<dbReference type="PANTHER" id="PTHR14927:SF0">
    <property type="entry name" value="NUCLEOLAR PROTEIN 10"/>
    <property type="match status" value="1"/>
</dbReference>
<dbReference type="Proteomes" id="UP000677228">
    <property type="component" value="Unassembled WGS sequence"/>
</dbReference>
<feature type="region of interest" description="Disordered" evidence="7">
    <location>
        <begin position="601"/>
        <end position="659"/>
    </location>
</feature>
<evidence type="ECO:0000259" key="8">
    <source>
        <dbReference type="Pfam" id="PF08159"/>
    </source>
</evidence>